<protein>
    <submittedName>
        <fullName evidence="1">Uncharacterized protein</fullName>
    </submittedName>
</protein>
<dbReference type="Proteomes" id="UP000235786">
    <property type="component" value="Unassembled WGS sequence"/>
</dbReference>
<gene>
    <name evidence="1" type="ORF">L207DRAFT_390249</name>
</gene>
<dbReference type="AlphaFoldDB" id="A0A2J6S8B5"/>
<dbReference type="OrthoDB" id="88410at2759"/>
<name>A0A2J6S8B5_HYAVF</name>
<proteinExistence type="predicted"/>
<accession>A0A2J6S8B5</accession>
<dbReference type="EMBL" id="KZ613938">
    <property type="protein sequence ID" value="PMD47004.1"/>
    <property type="molecule type" value="Genomic_DNA"/>
</dbReference>
<dbReference type="PANTHER" id="PTHR34724">
    <property type="entry name" value="OS12G0596101 PROTEIN"/>
    <property type="match status" value="1"/>
</dbReference>
<evidence type="ECO:0000313" key="2">
    <source>
        <dbReference type="Proteomes" id="UP000235786"/>
    </source>
</evidence>
<feature type="non-terminal residue" evidence="1">
    <location>
        <position position="50"/>
    </location>
</feature>
<sequence>MCMKTTCSTCQKATWSGCGAHVPGVMDSIPSSQRCTCEPKIERDGKKYPP</sequence>
<evidence type="ECO:0000313" key="1">
    <source>
        <dbReference type="EMBL" id="PMD47004.1"/>
    </source>
</evidence>
<dbReference type="PANTHER" id="PTHR34724:SF2">
    <property type="entry name" value="OS12G0596101 PROTEIN"/>
    <property type="match status" value="1"/>
</dbReference>
<keyword evidence="2" id="KW-1185">Reference proteome</keyword>
<reference evidence="1 2" key="1">
    <citation type="submission" date="2016-04" db="EMBL/GenBank/DDBJ databases">
        <title>A degradative enzymes factory behind the ericoid mycorrhizal symbiosis.</title>
        <authorList>
            <consortium name="DOE Joint Genome Institute"/>
            <person name="Martino E."/>
            <person name="Morin E."/>
            <person name="Grelet G."/>
            <person name="Kuo A."/>
            <person name="Kohler A."/>
            <person name="Daghino S."/>
            <person name="Barry K."/>
            <person name="Choi C."/>
            <person name="Cichocki N."/>
            <person name="Clum A."/>
            <person name="Copeland A."/>
            <person name="Hainaut M."/>
            <person name="Haridas S."/>
            <person name="Labutti K."/>
            <person name="Lindquist E."/>
            <person name="Lipzen A."/>
            <person name="Khouja H.-R."/>
            <person name="Murat C."/>
            <person name="Ohm R."/>
            <person name="Olson A."/>
            <person name="Spatafora J."/>
            <person name="Veneault-Fourrey C."/>
            <person name="Henrissat B."/>
            <person name="Grigoriev I."/>
            <person name="Martin F."/>
            <person name="Perotto S."/>
        </authorList>
    </citation>
    <scope>NUCLEOTIDE SEQUENCE [LARGE SCALE GENOMIC DNA]</scope>
    <source>
        <strain evidence="1 2">F</strain>
    </source>
</reference>
<organism evidence="1 2">
    <name type="scientific">Hyaloscypha variabilis (strain UAMH 11265 / GT02V1 / F)</name>
    <name type="common">Meliniomyces variabilis</name>
    <dbReference type="NCBI Taxonomy" id="1149755"/>
    <lineage>
        <taxon>Eukaryota</taxon>
        <taxon>Fungi</taxon>
        <taxon>Dikarya</taxon>
        <taxon>Ascomycota</taxon>
        <taxon>Pezizomycotina</taxon>
        <taxon>Leotiomycetes</taxon>
        <taxon>Helotiales</taxon>
        <taxon>Hyaloscyphaceae</taxon>
        <taxon>Hyaloscypha</taxon>
        <taxon>Hyaloscypha variabilis</taxon>
    </lineage>
</organism>